<dbReference type="InterPro" id="IPR001680">
    <property type="entry name" value="WD40_rpt"/>
</dbReference>
<keyword evidence="8" id="KW-0505">Motor protein</keyword>
<evidence type="ECO:0000256" key="5">
    <source>
        <dbReference type="ARBA" id="ARBA00022701"/>
    </source>
</evidence>
<organism evidence="12">
    <name type="scientific">Spironucleus salmonicida</name>
    <dbReference type="NCBI Taxonomy" id="348837"/>
    <lineage>
        <taxon>Eukaryota</taxon>
        <taxon>Metamonada</taxon>
        <taxon>Diplomonadida</taxon>
        <taxon>Hexamitidae</taxon>
        <taxon>Hexamitinae</taxon>
        <taxon>Spironucleus</taxon>
    </lineage>
</organism>
<evidence type="ECO:0000256" key="10">
    <source>
        <dbReference type="ARBA" id="ARBA00023273"/>
    </source>
</evidence>
<evidence type="ECO:0000313" key="12">
    <source>
        <dbReference type="EMBL" id="EST49353.1"/>
    </source>
</evidence>
<feature type="repeat" description="WD" evidence="11">
    <location>
        <begin position="313"/>
        <end position="348"/>
    </location>
</feature>
<dbReference type="PANTHER" id="PTHR12442:SF11">
    <property type="entry name" value="DYNEIN AXONEMAL INTERMEDIATE CHAIN 1"/>
    <property type="match status" value="1"/>
</dbReference>
<dbReference type="InterPro" id="IPR050687">
    <property type="entry name" value="Dynein_IC"/>
</dbReference>
<dbReference type="GO" id="GO:0036158">
    <property type="term" value="P:outer dynein arm assembly"/>
    <property type="evidence" value="ECO:0007669"/>
    <property type="project" value="TreeGrafter"/>
</dbReference>
<evidence type="ECO:0000256" key="2">
    <source>
        <dbReference type="ARBA" id="ARBA00011059"/>
    </source>
</evidence>
<dbReference type="OrthoDB" id="10261376at2759"/>
<reference evidence="13" key="2">
    <citation type="submission" date="2020-12" db="EMBL/GenBank/DDBJ databases">
        <title>New Spironucleus salmonicida genome in near-complete chromosomes.</title>
        <authorList>
            <person name="Xu F."/>
            <person name="Kurt Z."/>
            <person name="Jimenez-Gonzalez A."/>
            <person name="Astvaldsson A."/>
            <person name="Andersson J.O."/>
            <person name="Svard S.G."/>
        </authorList>
    </citation>
    <scope>NUCLEOTIDE SEQUENCE</scope>
    <source>
        <strain evidence="13">ATCC 50377</strain>
    </source>
</reference>
<evidence type="ECO:0000256" key="6">
    <source>
        <dbReference type="ARBA" id="ARBA00022737"/>
    </source>
</evidence>
<feature type="repeat" description="WD" evidence="11">
    <location>
        <begin position="513"/>
        <end position="555"/>
    </location>
</feature>
<dbReference type="SUPFAM" id="SSF50978">
    <property type="entry name" value="WD40 repeat-like"/>
    <property type="match status" value="1"/>
</dbReference>
<dbReference type="VEuPathDB" id="GiardiaDB:SS50377_20077"/>
<evidence type="ECO:0000256" key="4">
    <source>
        <dbReference type="ARBA" id="ARBA00022574"/>
    </source>
</evidence>
<dbReference type="InterPro" id="IPR036322">
    <property type="entry name" value="WD40_repeat_dom_sf"/>
</dbReference>
<evidence type="ECO:0000256" key="8">
    <source>
        <dbReference type="ARBA" id="ARBA00023175"/>
    </source>
</evidence>
<evidence type="ECO:0000256" key="7">
    <source>
        <dbReference type="ARBA" id="ARBA00023017"/>
    </source>
</evidence>
<dbReference type="Pfam" id="PF00400">
    <property type="entry name" value="WD40"/>
    <property type="match status" value="2"/>
</dbReference>
<keyword evidence="3" id="KW-0963">Cytoplasm</keyword>
<dbReference type="PROSITE" id="PS50294">
    <property type="entry name" value="WD_REPEATS_REGION"/>
    <property type="match status" value="1"/>
</dbReference>
<proteinExistence type="inferred from homology"/>
<protein>
    <submittedName>
        <fullName evidence="12">Dynein intermediate chain</fullName>
    </submittedName>
</protein>
<gene>
    <name evidence="12" type="ORF">SS50377_10278</name>
    <name evidence="13" type="ORF">SS50377_20077</name>
</gene>
<dbReference type="AlphaFoldDB" id="V6LYL8"/>
<keyword evidence="9" id="KW-0206">Cytoskeleton</keyword>
<name>V6LYL8_9EUKA</name>
<dbReference type="GO" id="GO:0045504">
    <property type="term" value="F:dynein heavy chain binding"/>
    <property type="evidence" value="ECO:0007669"/>
    <property type="project" value="TreeGrafter"/>
</dbReference>
<dbReference type="GO" id="GO:0045503">
    <property type="term" value="F:dynein light chain binding"/>
    <property type="evidence" value="ECO:0007669"/>
    <property type="project" value="TreeGrafter"/>
</dbReference>
<evidence type="ECO:0000313" key="14">
    <source>
        <dbReference type="Proteomes" id="UP000018208"/>
    </source>
</evidence>
<evidence type="ECO:0000256" key="3">
    <source>
        <dbReference type="ARBA" id="ARBA00022490"/>
    </source>
</evidence>
<keyword evidence="4 11" id="KW-0853">WD repeat</keyword>
<dbReference type="EMBL" id="AUWU02000001">
    <property type="protein sequence ID" value="KAH0576731.1"/>
    <property type="molecule type" value="Genomic_DNA"/>
</dbReference>
<dbReference type="SMART" id="SM00320">
    <property type="entry name" value="WD40"/>
    <property type="match status" value="5"/>
</dbReference>
<dbReference type="EMBL" id="KI545952">
    <property type="protein sequence ID" value="EST49353.1"/>
    <property type="molecule type" value="Genomic_DNA"/>
</dbReference>
<evidence type="ECO:0000256" key="11">
    <source>
        <dbReference type="PROSITE-ProRule" id="PRU00221"/>
    </source>
</evidence>
<comment type="subcellular location">
    <subcellularLocation>
        <location evidence="1">Cytoplasm</location>
        <location evidence="1">Cytoskeleton</location>
        <location evidence="1">Cilium axoneme</location>
    </subcellularLocation>
</comment>
<dbReference type="Gene3D" id="2.130.10.10">
    <property type="entry name" value="YVTN repeat-like/Quinoprotein amine dehydrogenase"/>
    <property type="match status" value="2"/>
</dbReference>
<evidence type="ECO:0000256" key="9">
    <source>
        <dbReference type="ARBA" id="ARBA00023212"/>
    </source>
</evidence>
<dbReference type="GO" id="GO:0005874">
    <property type="term" value="C:microtubule"/>
    <property type="evidence" value="ECO:0007669"/>
    <property type="project" value="UniProtKB-KW"/>
</dbReference>
<keyword evidence="10" id="KW-0966">Cell projection</keyword>
<evidence type="ECO:0000256" key="1">
    <source>
        <dbReference type="ARBA" id="ARBA00004430"/>
    </source>
</evidence>
<accession>V6LYL8</accession>
<dbReference type="PROSITE" id="PS50082">
    <property type="entry name" value="WD_REPEATS_2"/>
    <property type="match status" value="2"/>
</dbReference>
<comment type="similarity">
    <text evidence="2">Belongs to the dynein intermediate chain family.</text>
</comment>
<sequence length="692" mass="77922">MPPKPTQKVTASMKPGTTLESGIVDLQVEVPKIQLTEEINRILQATNPNAPQQLIRYNYQQKQFKMDPNAGATHFHVEIDGSYVFNDENYYNAFEDNQEKLLFNQFNFSNRGTQTFNVPPRIMNIQTQQFEVGFTKGQLSKSIIYDLYKVDKKKNVVQEDAALVANTQNPFEFAGHEGYVEPKIAESATTVKTEDNKISALSTLPDESIKKIVTSLNLSEKLIAQSAFSEVVTDFAAWNDPADQYKPQEGSLYPLWKFSQSTSIPVSGIVWHPKYKDVFAVSYGVNQPTSTTFTPGLVCIFSLKNPFYSEKQIKTHCDVICTSWNEDDENLLLVGLVDGNVQIWDLENTPACVAQSSTHTKKHLTAVTGVKWRKDSDKELGLQQFLSVSSDGQVFAWAFVQGDLRVVFQVTITDSGFANDVGVVNKVKKQSVSNVSQQNQKSQLQSDATILIAPKQDSNEQHDSAFTPVTGLTSIKLNWEQPWLYTIGTETGMLRICSTAYLTNFIQSFNLQSNGHSMPITEITWNKYRSDLVATSSEDYLIKIWQMQRPTPIFTYDLQAPVVACQFSRDVSSVLVAATSANTIHIFDFDQKKESEVCVQVVVPDDARLTKMCMNDYYPVIAVGDNKGVVRVFKLSPNLRKRSVYMPIKSKTGIVQQFTPEQIKETEMEMEMKKLEDYINWCEKCNAASGVE</sequence>
<reference evidence="12 13" key="1">
    <citation type="journal article" date="2014" name="PLoS Genet.">
        <title>The Genome of Spironucleus salmonicida Highlights a Fish Pathogen Adapted to Fluctuating Environments.</title>
        <authorList>
            <person name="Xu F."/>
            <person name="Jerlstrom-Hultqvist J."/>
            <person name="Einarsson E."/>
            <person name="Astvaldsson A."/>
            <person name="Svard S.G."/>
            <person name="Andersson J.O."/>
        </authorList>
    </citation>
    <scope>NUCLEOTIDE SEQUENCE</scope>
    <source>
        <strain evidence="13">ATCC 50377</strain>
    </source>
</reference>
<keyword evidence="5" id="KW-0493">Microtubule</keyword>
<dbReference type="GO" id="GO:0036157">
    <property type="term" value="C:outer dynein arm"/>
    <property type="evidence" value="ECO:0007669"/>
    <property type="project" value="TreeGrafter"/>
</dbReference>
<dbReference type="PANTHER" id="PTHR12442">
    <property type="entry name" value="DYNEIN INTERMEDIATE CHAIN"/>
    <property type="match status" value="1"/>
</dbReference>
<keyword evidence="7" id="KW-0243">Dynein</keyword>
<keyword evidence="6" id="KW-0677">Repeat</keyword>
<dbReference type="InterPro" id="IPR015943">
    <property type="entry name" value="WD40/YVTN_repeat-like_dom_sf"/>
</dbReference>
<dbReference type="GO" id="GO:0003341">
    <property type="term" value="P:cilium movement"/>
    <property type="evidence" value="ECO:0007669"/>
    <property type="project" value="TreeGrafter"/>
</dbReference>
<keyword evidence="14" id="KW-1185">Reference proteome</keyword>
<dbReference type="Proteomes" id="UP000018208">
    <property type="component" value="Unassembled WGS sequence"/>
</dbReference>
<evidence type="ECO:0000313" key="13">
    <source>
        <dbReference type="EMBL" id="KAH0576731.1"/>
    </source>
</evidence>